<gene>
    <name evidence="2" type="ORF">BG006_002690</name>
</gene>
<accession>A0A9P5S8X1</accession>
<comment type="caution">
    <text evidence="2">The sequence shown here is derived from an EMBL/GenBank/DDBJ whole genome shotgun (WGS) entry which is preliminary data.</text>
</comment>
<feature type="signal peptide" evidence="1">
    <location>
        <begin position="1"/>
        <end position="18"/>
    </location>
</feature>
<dbReference type="EMBL" id="JAAAUY010001656">
    <property type="protein sequence ID" value="KAF9320974.1"/>
    <property type="molecule type" value="Genomic_DNA"/>
</dbReference>
<sequence>MKLLFLLTLLLLMTTVRPAPLPAIGAEIPMSMLAINSQLKIKSSLSVDFRGGMKQRIDVDPNDPFHSVRARIVGFKVSAELPDNGNGEPSQVIIEQNNIDTDAKSTLRITQQFPPKFEHVIVLDSISLTIVEGTGNPMVLTNADPMTLVGTLTQFPPKGDLYQLQSPVNFVDPENPDRPAATLQTFPAKIGGL</sequence>
<feature type="chain" id="PRO_5040204593" evidence="1">
    <location>
        <begin position="19"/>
        <end position="193"/>
    </location>
</feature>
<evidence type="ECO:0000256" key="1">
    <source>
        <dbReference type="SAM" id="SignalP"/>
    </source>
</evidence>
<keyword evidence="1" id="KW-0732">Signal</keyword>
<evidence type="ECO:0000313" key="2">
    <source>
        <dbReference type="EMBL" id="KAF9320974.1"/>
    </source>
</evidence>
<keyword evidence="3" id="KW-1185">Reference proteome</keyword>
<evidence type="ECO:0000313" key="3">
    <source>
        <dbReference type="Proteomes" id="UP000696485"/>
    </source>
</evidence>
<reference evidence="2" key="1">
    <citation type="journal article" date="2020" name="Fungal Divers.">
        <title>Resolving the Mortierellaceae phylogeny through synthesis of multi-gene phylogenetics and phylogenomics.</title>
        <authorList>
            <person name="Vandepol N."/>
            <person name="Liber J."/>
            <person name="Desiro A."/>
            <person name="Na H."/>
            <person name="Kennedy M."/>
            <person name="Barry K."/>
            <person name="Grigoriev I.V."/>
            <person name="Miller A.N."/>
            <person name="O'Donnell K."/>
            <person name="Stajich J.E."/>
            <person name="Bonito G."/>
        </authorList>
    </citation>
    <scope>NUCLEOTIDE SEQUENCE</scope>
    <source>
        <strain evidence="2">NVP1</strain>
    </source>
</reference>
<dbReference type="AlphaFoldDB" id="A0A9P5S8X1"/>
<protein>
    <submittedName>
        <fullName evidence="2">Uncharacterized protein</fullName>
    </submittedName>
</protein>
<dbReference type="Proteomes" id="UP000696485">
    <property type="component" value="Unassembled WGS sequence"/>
</dbReference>
<proteinExistence type="predicted"/>
<name>A0A9P5S8X1_9FUNG</name>
<organism evidence="2 3">
    <name type="scientific">Podila minutissima</name>
    <dbReference type="NCBI Taxonomy" id="64525"/>
    <lineage>
        <taxon>Eukaryota</taxon>
        <taxon>Fungi</taxon>
        <taxon>Fungi incertae sedis</taxon>
        <taxon>Mucoromycota</taxon>
        <taxon>Mortierellomycotina</taxon>
        <taxon>Mortierellomycetes</taxon>
        <taxon>Mortierellales</taxon>
        <taxon>Mortierellaceae</taxon>
        <taxon>Podila</taxon>
    </lineage>
</organism>